<evidence type="ECO:0000313" key="1">
    <source>
        <dbReference type="EMBL" id="KAK3266204.1"/>
    </source>
</evidence>
<proteinExistence type="predicted"/>
<gene>
    <name evidence="1" type="ORF">CYMTET_25157</name>
</gene>
<protein>
    <submittedName>
        <fullName evidence="1">Uncharacterized protein</fullName>
    </submittedName>
</protein>
<sequence length="228" mass="24270">MTTRAKRRILRDSLRRRRRDSTARRCSSRCTHAADTGGVHYHAFKDCPLGGLHEAPHTAAAFCMPIDEEPAESMHALALSHLSQAAADDGPDAFAAAAGTHGPPAVLTAFDAPGGIAVSIYGFIAGGTVHDDAAAGSAGADVSQDLYELSYKMDALGERLGMSFWGASFPHVALEQQPADGAVVRFRQVQKYFLVGARDDTYTKPIGKAHPLNATGLLTWISGLDLQR</sequence>
<organism evidence="1 2">
    <name type="scientific">Cymbomonas tetramitiformis</name>
    <dbReference type="NCBI Taxonomy" id="36881"/>
    <lineage>
        <taxon>Eukaryota</taxon>
        <taxon>Viridiplantae</taxon>
        <taxon>Chlorophyta</taxon>
        <taxon>Pyramimonadophyceae</taxon>
        <taxon>Pyramimonadales</taxon>
        <taxon>Pyramimonadaceae</taxon>
        <taxon>Cymbomonas</taxon>
    </lineage>
</organism>
<dbReference type="Proteomes" id="UP001190700">
    <property type="component" value="Unassembled WGS sequence"/>
</dbReference>
<keyword evidence="2" id="KW-1185">Reference proteome</keyword>
<accession>A0AAE0FUE7</accession>
<evidence type="ECO:0000313" key="2">
    <source>
        <dbReference type="Proteomes" id="UP001190700"/>
    </source>
</evidence>
<comment type="caution">
    <text evidence="1">The sequence shown here is derived from an EMBL/GenBank/DDBJ whole genome shotgun (WGS) entry which is preliminary data.</text>
</comment>
<name>A0AAE0FUE7_9CHLO</name>
<reference evidence="1 2" key="1">
    <citation type="journal article" date="2015" name="Genome Biol. Evol.">
        <title>Comparative Genomics of a Bacterivorous Green Alga Reveals Evolutionary Causalities and Consequences of Phago-Mixotrophic Mode of Nutrition.</title>
        <authorList>
            <person name="Burns J.A."/>
            <person name="Paasch A."/>
            <person name="Narechania A."/>
            <person name="Kim E."/>
        </authorList>
    </citation>
    <scope>NUCLEOTIDE SEQUENCE [LARGE SCALE GENOMIC DNA]</scope>
    <source>
        <strain evidence="1 2">PLY_AMNH</strain>
    </source>
</reference>
<dbReference type="AlphaFoldDB" id="A0AAE0FUE7"/>
<dbReference type="EMBL" id="LGRX02013362">
    <property type="protein sequence ID" value="KAK3266204.1"/>
    <property type="molecule type" value="Genomic_DNA"/>
</dbReference>